<dbReference type="eggNOG" id="COG4771">
    <property type="taxonomic scope" value="Bacteria"/>
</dbReference>
<dbReference type="InterPro" id="IPR012910">
    <property type="entry name" value="Plug_dom"/>
</dbReference>
<evidence type="ECO:0000256" key="8">
    <source>
        <dbReference type="SAM" id="SignalP"/>
    </source>
</evidence>
<dbReference type="SUPFAM" id="SSF56935">
    <property type="entry name" value="Porins"/>
    <property type="match status" value="1"/>
</dbReference>
<keyword evidence="6 7" id="KW-0998">Cell outer membrane</keyword>
<dbReference type="GO" id="GO:0015344">
    <property type="term" value="F:siderophore uptake transmembrane transporter activity"/>
    <property type="evidence" value="ECO:0007669"/>
    <property type="project" value="TreeGrafter"/>
</dbReference>
<evidence type="ECO:0000259" key="9">
    <source>
        <dbReference type="Pfam" id="PF07715"/>
    </source>
</evidence>
<evidence type="ECO:0000256" key="3">
    <source>
        <dbReference type="ARBA" id="ARBA00022452"/>
    </source>
</evidence>
<dbReference type="GO" id="GO:0009279">
    <property type="term" value="C:cell outer membrane"/>
    <property type="evidence" value="ECO:0007669"/>
    <property type="project" value="UniProtKB-SubCell"/>
</dbReference>
<dbReference type="InterPro" id="IPR036942">
    <property type="entry name" value="Beta-barrel_TonB_sf"/>
</dbReference>
<dbReference type="Gene3D" id="2.170.130.10">
    <property type="entry name" value="TonB-dependent receptor, plug domain"/>
    <property type="match status" value="1"/>
</dbReference>
<evidence type="ECO:0000256" key="7">
    <source>
        <dbReference type="PROSITE-ProRule" id="PRU01360"/>
    </source>
</evidence>
<evidence type="ECO:0000256" key="2">
    <source>
        <dbReference type="ARBA" id="ARBA00022448"/>
    </source>
</evidence>
<evidence type="ECO:0000313" key="10">
    <source>
        <dbReference type="EMBL" id="CBK41827.1"/>
    </source>
</evidence>
<comment type="similarity">
    <text evidence="7">Belongs to the TonB-dependent receptor family.</text>
</comment>
<evidence type="ECO:0000313" key="11">
    <source>
        <dbReference type="Proteomes" id="UP000001660"/>
    </source>
</evidence>
<sequence length="684" mass="74600">MVRAYMMALVVCAATMSGTAHGQSEDPEEPLLLPEVVVTGAALSNSHAASHHRITEHDIALQPVDRPGNVLRLVPGLVTTNPGGGPGKPDNYLLRGFDADHGTDFAGFLDGMPLNLRSHAHGQGYLDLNFLIPETLQRVDVYKGPYQVQFGDFATAGAANFVTRDVIEEGVVQVAGGQFNTSRNLLMFSPTKGSIRSLVAVESFYTDGPFVSPNRAGRLNGLAKATINPTAHSELSLTGTHYQSRWNSQGEIPLRAVEAGLISRFGSLDPYQGGRTQRSTGQVRYRYDAPSGGTLFADAYLQYYHVDLVSDFTFLLNDPVNGDGIQQMDRRSVYGGEVGYRQPGTLWDIEGVVTLGMQTRVDDAHVRLGTQRQWVPLGTTSDSQIHEASYSPYLKLEVYPAPWARFTGGVRSDLFHFNVQNLCQVGCPQNPSGRADVAITTTKGSVMLGPWAGTEIFLNAGTGFHSNDARVVVSAAAAQRMPKATGYEVGLRTRPWDRMELSATLWLLDLTSELVFQGNLGTTQMLGATRRYGTDLGGRLQLLDWLFLSGSATLNTAEFRGTGAAIPQAPTMTGRGELTARLPVGLTTSFQMLHLGSRPLTQDRSLTAQPWTIFNVVARYRPMTKGWWQHMEGFVSVQNVMNAAWRQTQLAYDTRLASETTPVNGIQFTPGGPRTVMGGVTWYF</sequence>
<dbReference type="GO" id="GO:0044718">
    <property type="term" value="P:siderophore transmembrane transport"/>
    <property type="evidence" value="ECO:0007669"/>
    <property type="project" value="TreeGrafter"/>
</dbReference>
<dbReference type="HOGENOM" id="CLU_016085_0_0_0"/>
<dbReference type="Pfam" id="PF07715">
    <property type="entry name" value="Plug"/>
    <property type="match status" value="1"/>
</dbReference>
<dbReference type="PROSITE" id="PS52016">
    <property type="entry name" value="TONB_DEPENDENT_REC_3"/>
    <property type="match status" value="1"/>
</dbReference>
<name>D8PF18_9BACT</name>
<evidence type="ECO:0000256" key="6">
    <source>
        <dbReference type="ARBA" id="ARBA00023237"/>
    </source>
</evidence>
<feature type="signal peptide" evidence="8">
    <location>
        <begin position="1"/>
        <end position="22"/>
    </location>
</feature>
<dbReference type="InterPro" id="IPR039426">
    <property type="entry name" value="TonB-dep_rcpt-like"/>
</dbReference>
<dbReference type="AlphaFoldDB" id="D8PF18"/>
<dbReference type="KEGG" id="nde:NIDE2107"/>
<keyword evidence="5 7" id="KW-0472">Membrane</keyword>
<dbReference type="OrthoDB" id="99480at2"/>
<dbReference type="InterPro" id="IPR037066">
    <property type="entry name" value="Plug_dom_sf"/>
</dbReference>
<keyword evidence="8" id="KW-0732">Signal</keyword>
<dbReference type="PANTHER" id="PTHR30069">
    <property type="entry name" value="TONB-DEPENDENT OUTER MEMBRANE RECEPTOR"/>
    <property type="match status" value="1"/>
</dbReference>
<dbReference type="Gene3D" id="2.40.170.20">
    <property type="entry name" value="TonB-dependent receptor, beta-barrel domain"/>
    <property type="match status" value="1"/>
</dbReference>
<feature type="domain" description="TonB-dependent receptor plug" evidence="9">
    <location>
        <begin position="49"/>
        <end position="158"/>
    </location>
</feature>
<comment type="subcellular location">
    <subcellularLocation>
        <location evidence="1 7">Cell outer membrane</location>
        <topology evidence="1 7">Multi-pass membrane protein</topology>
    </subcellularLocation>
</comment>
<gene>
    <name evidence="10" type="ORF">NIDE2107</name>
</gene>
<keyword evidence="3 7" id="KW-1134">Transmembrane beta strand</keyword>
<evidence type="ECO:0000256" key="1">
    <source>
        <dbReference type="ARBA" id="ARBA00004571"/>
    </source>
</evidence>
<organism evidence="10 11">
    <name type="scientific">Nitrospira defluvii</name>
    <dbReference type="NCBI Taxonomy" id="330214"/>
    <lineage>
        <taxon>Bacteria</taxon>
        <taxon>Pseudomonadati</taxon>
        <taxon>Nitrospirota</taxon>
        <taxon>Nitrospiria</taxon>
        <taxon>Nitrospirales</taxon>
        <taxon>Nitrospiraceae</taxon>
        <taxon>Nitrospira</taxon>
    </lineage>
</organism>
<protein>
    <submittedName>
        <fullName evidence="10">TonB-dependent receptor, possible Cobalamin transporter</fullName>
    </submittedName>
</protein>
<keyword evidence="2 7" id="KW-0813">Transport</keyword>
<dbReference type="STRING" id="330214.NIDE2107"/>
<evidence type="ECO:0000256" key="5">
    <source>
        <dbReference type="ARBA" id="ARBA00023136"/>
    </source>
</evidence>
<keyword evidence="11" id="KW-1185">Reference proteome</keyword>
<accession>D8PF18</accession>
<dbReference type="EMBL" id="FP929003">
    <property type="protein sequence ID" value="CBK41827.1"/>
    <property type="molecule type" value="Genomic_DNA"/>
</dbReference>
<evidence type="ECO:0000256" key="4">
    <source>
        <dbReference type="ARBA" id="ARBA00022692"/>
    </source>
</evidence>
<dbReference type="PANTHER" id="PTHR30069:SF36">
    <property type="entry name" value="BLL6948 PROTEIN"/>
    <property type="match status" value="1"/>
</dbReference>
<feature type="chain" id="PRO_5003120034" evidence="8">
    <location>
        <begin position="23"/>
        <end position="684"/>
    </location>
</feature>
<keyword evidence="10" id="KW-0675">Receptor</keyword>
<reference evidence="10 11" key="1">
    <citation type="journal article" date="2010" name="Proc. Natl. Acad. Sci. U.S.A.">
        <title>A Nitrospira metagenome illuminates the physiology and evolution of globally important nitrite-oxidizing bacteria.</title>
        <authorList>
            <person name="Lucker S."/>
            <person name="Wagner M."/>
            <person name="Maixner F."/>
            <person name="Pelletier E."/>
            <person name="Koch H."/>
            <person name="Vacherie B."/>
            <person name="Rattei T."/>
            <person name="Sinninghe Damste J."/>
            <person name="Spieck E."/>
            <person name="Le Paslier D."/>
            <person name="Daims H."/>
        </authorList>
    </citation>
    <scope>NUCLEOTIDE SEQUENCE [LARGE SCALE GENOMIC DNA]</scope>
</reference>
<proteinExistence type="inferred from homology"/>
<dbReference type="Proteomes" id="UP000001660">
    <property type="component" value="Chromosome"/>
</dbReference>
<keyword evidence="4 7" id="KW-0812">Transmembrane</keyword>